<evidence type="ECO:0000313" key="2">
    <source>
        <dbReference type="Proteomes" id="UP000307720"/>
    </source>
</evidence>
<gene>
    <name evidence="1" type="ORF">E5357_04145</name>
</gene>
<keyword evidence="2" id="KW-1185">Reference proteome</keyword>
<accession>A0AC61R1L6</accession>
<organism evidence="1 2">
    <name type="scientific">Hominisplanchenecus murintestinalis</name>
    <dbReference type="NCBI Taxonomy" id="2941517"/>
    <lineage>
        <taxon>Bacteria</taxon>
        <taxon>Bacillati</taxon>
        <taxon>Bacillota</taxon>
        <taxon>Clostridia</taxon>
        <taxon>Lachnospirales</taxon>
        <taxon>Lachnospiraceae</taxon>
        <taxon>Hominisplanchenecus</taxon>
    </lineage>
</organism>
<name>A0AC61R1L6_9FIRM</name>
<protein>
    <submittedName>
        <fullName evidence="1">ABC-2 transporter permease</fullName>
    </submittedName>
</protein>
<proteinExistence type="predicted"/>
<dbReference type="EMBL" id="SRZB01000004">
    <property type="protein sequence ID" value="TGX99918.1"/>
    <property type="molecule type" value="Genomic_DNA"/>
</dbReference>
<sequence>MKGLLLKDYYLIKSVLYIILVVFAVVGIGMSFLTSTWVLTVIATVMLGMISVTTINMDRNSGWKKVSLVLPVSRTAVLDCKYILYLLLSGIGLLLGVILGVVASIIKGQIDYQSMMLFVGISIAMALFSGSMTIPLTFLLSEEKSMLALIIAYPLSAFVFVGAALLIDNKLLACGLVTIVGVLLYSISWLISRKQIINKDMT</sequence>
<reference evidence="1" key="1">
    <citation type="submission" date="2019-04" db="EMBL/GenBank/DDBJ databases">
        <title>Microbes associate with the intestines of laboratory mice.</title>
        <authorList>
            <person name="Navarre W."/>
            <person name="Wong E."/>
            <person name="Huang K."/>
            <person name="Tropini C."/>
            <person name="Ng K."/>
            <person name="Yu B."/>
        </authorList>
    </citation>
    <scope>NUCLEOTIDE SEQUENCE</scope>
    <source>
        <strain evidence="1">NM72_1-8</strain>
    </source>
</reference>
<comment type="caution">
    <text evidence="1">The sequence shown here is derived from an EMBL/GenBank/DDBJ whole genome shotgun (WGS) entry which is preliminary data.</text>
</comment>
<dbReference type="Proteomes" id="UP000307720">
    <property type="component" value="Unassembled WGS sequence"/>
</dbReference>
<evidence type="ECO:0000313" key="1">
    <source>
        <dbReference type="EMBL" id="TGX99918.1"/>
    </source>
</evidence>